<protein>
    <submittedName>
        <fullName evidence="1">Uncharacterized protein</fullName>
    </submittedName>
</protein>
<gene>
    <name evidence="1" type="ORF">BCR41DRAFT_161749</name>
</gene>
<sequence>MRIAETATMVMPRATFETWLTRPLFPGGAYTGSVTWVAGAPAINALGDVTLAEAGTTVMGSL</sequence>
<dbReference type="AlphaFoldDB" id="A0A1Y2GCU4"/>
<dbReference type="GeneID" id="33561507"/>
<keyword evidence="2" id="KW-1185">Reference proteome</keyword>
<dbReference type="RefSeq" id="XP_021877915.1">
    <property type="nucleotide sequence ID" value="XM_022019662.1"/>
</dbReference>
<accession>A0A1Y2GCU4</accession>
<dbReference type="EMBL" id="MCFF01000042">
    <property type="protein sequence ID" value="ORZ07252.1"/>
    <property type="molecule type" value="Genomic_DNA"/>
</dbReference>
<comment type="caution">
    <text evidence="1">The sequence shown here is derived from an EMBL/GenBank/DDBJ whole genome shotgun (WGS) entry which is preliminary data.</text>
</comment>
<evidence type="ECO:0000313" key="1">
    <source>
        <dbReference type="EMBL" id="ORZ07252.1"/>
    </source>
</evidence>
<proteinExistence type="predicted"/>
<organism evidence="1 2">
    <name type="scientific">Lobosporangium transversale</name>
    <dbReference type="NCBI Taxonomy" id="64571"/>
    <lineage>
        <taxon>Eukaryota</taxon>
        <taxon>Fungi</taxon>
        <taxon>Fungi incertae sedis</taxon>
        <taxon>Mucoromycota</taxon>
        <taxon>Mortierellomycotina</taxon>
        <taxon>Mortierellomycetes</taxon>
        <taxon>Mortierellales</taxon>
        <taxon>Mortierellaceae</taxon>
        <taxon>Lobosporangium</taxon>
    </lineage>
</organism>
<evidence type="ECO:0000313" key="2">
    <source>
        <dbReference type="Proteomes" id="UP000193648"/>
    </source>
</evidence>
<reference evidence="1 2" key="1">
    <citation type="submission" date="2016-07" db="EMBL/GenBank/DDBJ databases">
        <title>Pervasive Adenine N6-methylation of Active Genes in Fungi.</title>
        <authorList>
            <consortium name="DOE Joint Genome Institute"/>
            <person name="Mondo S.J."/>
            <person name="Dannebaum R.O."/>
            <person name="Kuo R.C."/>
            <person name="Labutti K."/>
            <person name="Haridas S."/>
            <person name="Kuo A."/>
            <person name="Salamov A."/>
            <person name="Ahrendt S.R."/>
            <person name="Lipzen A."/>
            <person name="Sullivan W."/>
            <person name="Andreopoulos W.B."/>
            <person name="Clum A."/>
            <person name="Lindquist E."/>
            <person name="Daum C."/>
            <person name="Ramamoorthy G.K."/>
            <person name="Gryganskyi A."/>
            <person name="Culley D."/>
            <person name="Magnuson J.K."/>
            <person name="James T.Y."/>
            <person name="O'Malley M.A."/>
            <person name="Stajich J.E."/>
            <person name="Spatafora J.W."/>
            <person name="Visel A."/>
            <person name="Grigoriev I.V."/>
        </authorList>
    </citation>
    <scope>NUCLEOTIDE SEQUENCE [LARGE SCALE GENOMIC DNA]</scope>
    <source>
        <strain evidence="1 2">NRRL 3116</strain>
    </source>
</reference>
<dbReference type="InParanoid" id="A0A1Y2GCU4"/>
<name>A0A1Y2GCU4_9FUNG</name>
<dbReference type="Proteomes" id="UP000193648">
    <property type="component" value="Unassembled WGS sequence"/>
</dbReference>